<evidence type="ECO:0000313" key="8">
    <source>
        <dbReference type="EMBL" id="KAH7303086.1"/>
    </source>
</evidence>
<evidence type="ECO:0000313" key="9">
    <source>
        <dbReference type="Proteomes" id="UP000813444"/>
    </source>
</evidence>
<feature type="transmembrane region" description="Helical" evidence="5">
    <location>
        <begin position="116"/>
        <end position="139"/>
    </location>
</feature>
<evidence type="ECO:0000256" key="3">
    <source>
        <dbReference type="ARBA" id="ARBA00022989"/>
    </source>
</evidence>
<accession>A0A8K0SD46</accession>
<dbReference type="InterPro" id="IPR036259">
    <property type="entry name" value="MFS_trans_sf"/>
</dbReference>
<evidence type="ECO:0000256" key="1">
    <source>
        <dbReference type="ARBA" id="ARBA00004141"/>
    </source>
</evidence>
<dbReference type="EMBL" id="JAGPNK010000040">
    <property type="protein sequence ID" value="KAH7303086.1"/>
    <property type="molecule type" value="Genomic_DNA"/>
</dbReference>
<organism evidence="8 9">
    <name type="scientific">Stachybotrys elegans</name>
    <dbReference type="NCBI Taxonomy" id="80388"/>
    <lineage>
        <taxon>Eukaryota</taxon>
        <taxon>Fungi</taxon>
        <taxon>Dikarya</taxon>
        <taxon>Ascomycota</taxon>
        <taxon>Pezizomycotina</taxon>
        <taxon>Sordariomycetes</taxon>
        <taxon>Hypocreomycetidae</taxon>
        <taxon>Hypocreales</taxon>
        <taxon>Stachybotryaceae</taxon>
        <taxon>Stachybotrys</taxon>
    </lineage>
</organism>
<feature type="transmembrane region" description="Helical" evidence="5">
    <location>
        <begin position="271"/>
        <end position="288"/>
    </location>
</feature>
<dbReference type="PANTHER" id="PTHR23501">
    <property type="entry name" value="MAJOR FACILITATOR SUPERFAMILY"/>
    <property type="match status" value="1"/>
</dbReference>
<feature type="transmembrane region" description="Helical" evidence="5">
    <location>
        <begin position="230"/>
        <end position="251"/>
    </location>
</feature>
<evidence type="ECO:0000259" key="7">
    <source>
        <dbReference type="PROSITE" id="PS50850"/>
    </source>
</evidence>
<dbReference type="Proteomes" id="UP000813444">
    <property type="component" value="Unassembled WGS sequence"/>
</dbReference>
<feature type="chain" id="PRO_5035448159" evidence="6">
    <location>
        <begin position="31"/>
        <end position="461"/>
    </location>
</feature>
<feature type="transmembrane region" description="Helical" evidence="5">
    <location>
        <begin position="88"/>
        <end position="110"/>
    </location>
</feature>
<comment type="subcellular location">
    <subcellularLocation>
        <location evidence="1">Membrane</location>
        <topology evidence="1">Multi-pass membrane protein</topology>
    </subcellularLocation>
</comment>
<evidence type="ECO:0000256" key="5">
    <source>
        <dbReference type="SAM" id="Phobius"/>
    </source>
</evidence>
<proteinExistence type="predicted"/>
<feature type="transmembrane region" description="Helical" evidence="5">
    <location>
        <begin position="374"/>
        <end position="393"/>
    </location>
</feature>
<feature type="transmembrane region" description="Helical" evidence="5">
    <location>
        <begin position="191"/>
        <end position="210"/>
    </location>
</feature>
<keyword evidence="3 5" id="KW-1133">Transmembrane helix</keyword>
<dbReference type="InterPro" id="IPR011701">
    <property type="entry name" value="MFS"/>
</dbReference>
<dbReference type="OrthoDB" id="440553at2759"/>
<feature type="transmembrane region" description="Helical" evidence="5">
    <location>
        <begin position="160"/>
        <end position="179"/>
    </location>
</feature>
<dbReference type="GO" id="GO:0005886">
    <property type="term" value="C:plasma membrane"/>
    <property type="evidence" value="ECO:0007669"/>
    <property type="project" value="TreeGrafter"/>
</dbReference>
<name>A0A8K0SD46_9HYPO</name>
<dbReference type="Pfam" id="PF07690">
    <property type="entry name" value="MFS_1"/>
    <property type="match status" value="1"/>
</dbReference>
<dbReference type="GO" id="GO:0022857">
    <property type="term" value="F:transmembrane transporter activity"/>
    <property type="evidence" value="ECO:0007669"/>
    <property type="project" value="InterPro"/>
</dbReference>
<feature type="transmembrane region" description="Helical" evidence="5">
    <location>
        <begin position="330"/>
        <end position="353"/>
    </location>
</feature>
<sequence>MPSPLSQEKAAFWLVAFLVPLLLFLTTVETSIATTSLVAISQDLGNFDTVSWVLTGYTLGYGVGGGSCFALATIVAVDLVPPEKFGPVVARIGIAIVLAMVSGPIIGGLISDNTTWRWIFLFNVPLGILCFVICLVGIPNGFPYHAASVKHAYTKTLNRIDFFGFFLLMAATVLFAAGFQEADGRFAWDSAYVIALLVLSLLLWIALVLWERRVTRAGGDREPVLPWRFFTDRAVVGIMLCFVLVGAPMGVTTFQLPQRFQLVNGLDSFNAGIRLIPYGAAFPVGSSIGSQVAARFKIPAVCIVFFGSVLQTIGYALLGTLDASSHVPPAIYGYEVLCGLGCGATYQALYIMVPFAVETRDKAVGMGAANQFRWMGTAFGIAIATSVFNGYTVSRLESIGIPGLAEMTTNAQNTLPQALRDQMREILSSGYSRQMLVLCGFSAAEIPVGLLIWKRPQILIP</sequence>
<dbReference type="PROSITE" id="PS50850">
    <property type="entry name" value="MFS"/>
    <property type="match status" value="1"/>
</dbReference>
<evidence type="ECO:0000256" key="2">
    <source>
        <dbReference type="ARBA" id="ARBA00022692"/>
    </source>
</evidence>
<dbReference type="SUPFAM" id="SSF103473">
    <property type="entry name" value="MFS general substrate transporter"/>
    <property type="match status" value="2"/>
</dbReference>
<evidence type="ECO:0000256" key="4">
    <source>
        <dbReference type="ARBA" id="ARBA00023136"/>
    </source>
</evidence>
<dbReference type="AlphaFoldDB" id="A0A8K0SD46"/>
<dbReference type="Gene3D" id="1.20.1250.20">
    <property type="entry name" value="MFS general substrate transporter like domains"/>
    <property type="match status" value="1"/>
</dbReference>
<dbReference type="Gene3D" id="1.20.1720.10">
    <property type="entry name" value="Multidrug resistance protein D"/>
    <property type="match status" value="1"/>
</dbReference>
<keyword evidence="9" id="KW-1185">Reference proteome</keyword>
<feature type="domain" description="Major facilitator superfamily (MFS) profile" evidence="7">
    <location>
        <begin position="1"/>
        <end position="457"/>
    </location>
</feature>
<feature type="transmembrane region" description="Helical" evidence="5">
    <location>
        <begin position="300"/>
        <end position="318"/>
    </location>
</feature>
<keyword evidence="4 5" id="KW-0472">Membrane</keyword>
<reference evidence="8" key="1">
    <citation type="journal article" date="2021" name="Nat. Commun.">
        <title>Genetic determinants of endophytism in the Arabidopsis root mycobiome.</title>
        <authorList>
            <person name="Mesny F."/>
            <person name="Miyauchi S."/>
            <person name="Thiergart T."/>
            <person name="Pickel B."/>
            <person name="Atanasova L."/>
            <person name="Karlsson M."/>
            <person name="Huettel B."/>
            <person name="Barry K.W."/>
            <person name="Haridas S."/>
            <person name="Chen C."/>
            <person name="Bauer D."/>
            <person name="Andreopoulos W."/>
            <person name="Pangilinan J."/>
            <person name="LaButti K."/>
            <person name="Riley R."/>
            <person name="Lipzen A."/>
            <person name="Clum A."/>
            <person name="Drula E."/>
            <person name="Henrissat B."/>
            <person name="Kohler A."/>
            <person name="Grigoriev I.V."/>
            <person name="Martin F.M."/>
            <person name="Hacquard S."/>
        </authorList>
    </citation>
    <scope>NUCLEOTIDE SEQUENCE</scope>
    <source>
        <strain evidence="8">MPI-CAGE-CH-0235</strain>
    </source>
</reference>
<keyword evidence="6" id="KW-0732">Signal</keyword>
<comment type="caution">
    <text evidence="8">The sequence shown here is derived from an EMBL/GenBank/DDBJ whole genome shotgun (WGS) entry which is preliminary data.</text>
</comment>
<keyword evidence="2 5" id="KW-0812">Transmembrane</keyword>
<gene>
    <name evidence="8" type="ORF">B0I35DRAFT_455351</name>
</gene>
<dbReference type="PANTHER" id="PTHR23501:SF43">
    <property type="entry name" value="MULTIDRUG TRANSPORTER, PUTATIVE (AFU_ORTHOLOGUE AFUA_6G03040)-RELATED"/>
    <property type="match status" value="1"/>
</dbReference>
<evidence type="ECO:0000256" key="6">
    <source>
        <dbReference type="SAM" id="SignalP"/>
    </source>
</evidence>
<protein>
    <submittedName>
        <fullName evidence="8">Efflux pump antibiotic resistance protein</fullName>
    </submittedName>
</protein>
<feature type="transmembrane region" description="Helical" evidence="5">
    <location>
        <begin position="54"/>
        <end position="76"/>
    </location>
</feature>
<dbReference type="InterPro" id="IPR020846">
    <property type="entry name" value="MFS_dom"/>
</dbReference>
<feature type="signal peptide" evidence="6">
    <location>
        <begin position="1"/>
        <end position="30"/>
    </location>
</feature>